<sequence length="119" mass="13881">MTDKFDGYTEALTALIREAIRCSPESWDKGQLTIQCDGHRIDYKLKNAGSEDKAVISKELAQLCEDYWGAFMKNGEPWIESEVEFLRVDGEWTFNANYKYPTQPAPAVQPRKPFWKFWH</sequence>
<gene>
    <name evidence="1" type="ORF">QZM56_08580</name>
</gene>
<dbReference type="Proteomes" id="UP001172109">
    <property type="component" value="Unassembled WGS sequence"/>
</dbReference>
<evidence type="ECO:0000313" key="1">
    <source>
        <dbReference type="EMBL" id="MDN7564548.1"/>
    </source>
</evidence>
<dbReference type="KEGG" id="bcon:NL30_31610"/>
<proteinExistence type="predicted"/>
<organism evidence="1 2">
    <name type="scientific">Burkholderia contaminans</name>
    <dbReference type="NCBI Taxonomy" id="488447"/>
    <lineage>
        <taxon>Bacteria</taxon>
        <taxon>Pseudomonadati</taxon>
        <taxon>Pseudomonadota</taxon>
        <taxon>Betaproteobacteria</taxon>
        <taxon>Burkholderiales</taxon>
        <taxon>Burkholderiaceae</taxon>
        <taxon>Burkholderia</taxon>
        <taxon>Burkholderia cepacia complex</taxon>
    </lineage>
</organism>
<name>A0AAP4QZ67_9BURK</name>
<dbReference type="GeneID" id="67904494"/>
<dbReference type="RefSeq" id="WP_047852812.1">
    <property type="nucleotide sequence ID" value="NZ_CABVQJ010000001.1"/>
</dbReference>
<protein>
    <submittedName>
        <fullName evidence="1">Uncharacterized protein</fullName>
    </submittedName>
</protein>
<dbReference type="EMBL" id="JAUJQS010000004">
    <property type="protein sequence ID" value="MDN7564548.1"/>
    <property type="molecule type" value="Genomic_DNA"/>
</dbReference>
<accession>A0AAP4QZ67</accession>
<evidence type="ECO:0000313" key="2">
    <source>
        <dbReference type="Proteomes" id="UP001172109"/>
    </source>
</evidence>
<comment type="caution">
    <text evidence="1">The sequence shown here is derived from an EMBL/GenBank/DDBJ whole genome shotgun (WGS) entry which is preliminary data.</text>
</comment>
<dbReference type="AlphaFoldDB" id="A0AAP4QZ67"/>
<reference evidence="1" key="1">
    <citation type="submission" date="2023-07" db="EMBL/GenBank/DDBJ databases">
        <title>A collection of bacterial strains from the Burkholderia cepacia Research Laboratory and Repository.</title>
        <authorList>
            <person name="Lipuma J."/>
            <person name="Spilker T."/>
            <person name="Caverly L."/>
        </authorList>
    </citation>
    <scope>NUCLEOTIDE SEQUENCE</scope>
    <source>
        <strain evidence="1">AU44979</strain>
    </source>
</reference>